<evidence type="ECO:0000259" key="6">
    <source>
        <dbReference type="Pfam" id="PF00724"/>
    </source>
</evidence>
<dbReference type="Gene3D" id="3.20.20.70">
    <property type="entry name" value="Aldolase class I"/>
    <property type="match status" value="1"/>
</dbReference>
<dbReference type="EMBL" id="MH925239">
    <property type="protein sequence ID" value="QCF46589.1"/>
    <property type="molecule type" value="mRNA"/>
</dbReference>
<gene>
    <name evidence="7" type="primary">OPR</name>
</gene>
<dbReference type="SUPFAM" id="SSF51395">
    <property type="entry name" value="FMN-linked oxidoreductases"/>
    <property type="match status" value="1"/>
</dbReference>
<protein>
    <submittedName>
        <fullName evidence="7">12-oxo-phytodienoate reductase</fullName>
    </submittedName>
</protein>
<comment type="similarity">
    <text evidence="2">Belongs to the NADH:flavin oxidoreductase/NADH oxidase family.</text>
</comment>
<evidence type="ECO:0000256" key="5">
    <source>
        <dbReference type="ARBA" id="ARBA00023002"/>
    </source>
</evidence>
<dbReference type="GO" id="GO:0016491">
    <property type="term" value="F:oxidoreductase activity"/>
    <property type="evidence" value="ECO:0007669"/>
    <property type="project" value="UniProtKB-KW"/>
</dbReference>
<dbReference type="InterPro" id="IPR013785">
    <property type="entry name" value="Aldolase_TIM"/>
</dbReference>
<keyword evidence="3" id="KW-0285">Flavoprotein</keyword>
<evidence type="ECO:0000256" key="2">
    <source>
        <dbReference type="ARBA" id="ARBA00005979"/>
    </source>
</evidence>
<accession>A0A4D6QNT1</accession>
<evidence type="ECO:0000256" key="4">
    <source>
        <dbReference type="ARBA" id="ARBA00022643"/>
    </source>
</evidence>
<dbReference type="AlphaFoldDB" id="A0A4D6QNT1"/>
<keyword evidence="5" id="KW-0560">Oxidoreductase</keyword>
<name>A0A4D6QNT1_9BRYO</name>
<dbReference type="CDD" id="cd02933">
    <property type="entry name" value="OYE_like_FMN"/>
    <property type="match status" value="1"/>
</dbReference>
<dbReference type="InterPro" id="IPR045247">
    <property type="entry name" value="Oye-like"/>
</dbReference>
<dbReference type="FunFam" id="3.20.20.70:FF:000073">
    <property type="entry name" value="12-oxophytodienoate reductase 3"/>
    <property type="match status" value="1"/>
</dbReference>
<organism evidence="7">
    <name type="scientific">Pohlia nutans</name>
    <dbReference type="NCBI Taxonomy" id="140635"/>
    <lineage>
        <taxon>Eukaryota</taxon>
        <taxon>Viridiplantae</taxon>
        <taxon>Streptophyta</taxon>
        <taxon>Embryophyta</taxon>
        <taxon>Bryophyta</taxon>
        <taxon>Bryophytina</taxon>
        <taxon>Bryopsida</taxon>
        <taxon>Bryidae</taxon>
        <taxon>Bryanae</taxon>
        <taxon>Bryales</taxon>
        <taxon>Mniaceae</taxon>
        <taxon>Pohlia</taxon>
    </lineage>
</organism>
<dbReference type="PANTHER" id="PTHR22893">
    <property type="entry name" value="NADH OXIDOREDUCTASE-RELATED"/>
    <property type="match status" value="1"/>
</dbReference>
<dbReference type="GO" id="GO:0010181">
    <property type="term" value="F:FMN binding"/>
    <property type="evidence" value="ECO:0007669"/>
    <property type="project" value="InterPro"/>
</dbReference>
<evidence type="ECO:0000256" key="1">
    <source>
        <dbReference type="ARBA" id="ARBA00001917"/>
    </source>
</evidence>
<feature type="domain" description="NADH:flavin oxidoreductase/NADH oxidase N-terminal" evidence="6">
    <location>
        <begin position="31"/>
        <end position="366"/>
    </location>
</feature>
<proteinExistence type="evidence at transcript level"/>
<dbReference type="InterPro" id="IPR001155">
    <property type="entry name" value="OxRdtase_FMN_N"/>
</dbReference>
<dbReference type="PANTHER" id="PTHR22893:SF91">
    <property type="entry name" value="NADPH DEHYDROGENASE 2-RELATED"/>
    <property type="match status" value="1"/>
</dbReference>
<dbReference type="Pfam" id="PF00724">
    <property type="entry name" value="Oxidored_FMN"/>
    <property type="match status" value="1"/>
</dbReference>
<reference evidence="7" key="1">
    <citation type="submission" date="2018-09" db="EMBL/GenBank/DDBJ databases">
        <title>Transcriptome sequencing and physiological analysis of Pohlia nutans under salt stress reveal the important roles of ROS-scavenging system.</title>
        <authorList>
            <person name="Zhang W."/>
            <person name="Liu S."/>
            <person name="Li C."/>
            <person name="Zhang P."/>
            <person name="Zhang P."/>
        </authorList>
    </citation>
    <scope>NUCLEOTIDE SEQUENCE</scope>
    <source>
        <strain evidence="7">Antarctic Moss No.L</strain>
    </source>
</reference>
<sequence>MGGGGAEASAVENGVAGNGAIPEVDVEKMPLLSPYQLGPFSLSHRVVMAPLTRCRSYGCVPQPSHAALYYAQRATAGGLLIAEATGIDETSNGYPHTPGIWTAEQVEAWKPIVQAVHDKGAIFFCQIWHVGRVSHTSYQPNGAAPPSSTNRPVTTGKVYLATADGVDDHSTPRALETEEVAEYVEHFRRAARNARDAGFDGVEIHGAHGYLIDQFLKSGINDRTDKYGGSVENRCRFLVEVVEAVTSEIGAERVGVRLSPFTNVADASDADSNGLSVHLAETLNEHEVLYVHGVEPRFHPEKEVQSTESLWPMRKAYKGNFLVAGGFNAEEGNEAIRSGKADLVVYGRLFLANPDLPRRFALNAPLNKYNRATFYTQDPVVGYTDYPFLEDSVTVPVDLQPEAQEH</sequence>
<evidence type="ECO:0000256" key="3">
    <source>
        <dbReference type="ARBA" id="ARBA00022630"/>
    </source>
</evidence>
<comment type="cofactor">
    <cofactor evidence="1">
        <name>FMN</name>
        <dbReference type="ChEBI" id="CHEBI:58210"/>
    </cofactor>
</comment>
<evidence type="ECO:0000313" key="7">
    <source>
        <dbReference type="EMBL" id="QCF46589.1"/>
    </source>
</evidence>
<keyword evidence="4" id="KW-0288">FMN</keyword>